<dbReference type="GO" id="GO:0005524">
    <property type="term" value="F:ATP binding"/>
    <property type="evidence" value="ECO:0007669"/>
    <property type="project" value="InterPro"/>
</dbReference>
<dbReference type="GO" id="GO:0016887">
    <property type="term" value="F:ATP hydrolysis activity"/>
    <property type="evidence" value="ECO:0007669"/>
    <property type="project" value="InterPro"/>
</dbReference>
<keyword evidence="2" id="KW-0413">Isomerase</keyword>
<dbReference type="InterPro" id="IPR027417">
    <property type="entry name" value="P-loop_NTPase"/>
</dbReference>
<dbReference type="InterPro" id="IPR003593">
    <property type="entry name" value="AAA+_ATPase"/>
</dbReference>
<name>A0A146KIB0_9EUKA</name>
<reference evidence="2" key="1">
    <citation type="submission" date="2015-07" db="EMBL/GenBank/DDBJ databases">
        <title>Adaptation to a free-living lifestyle via gene acquisitions in the diplomonad Trepomonas sp. PC1.</title>
        <authorList>
            <person name="Xu F."/>
            <person name="Jerlstrom-Hultqvist J."/>
            <person name="Kolisko M."/>
            <person name="Simpson A.G.B."/>
            <person name="Roger A.J."/>
            <person name="Svard S.G."/>
            <person name="Andersson J.O."/>
        </authorList>
    </citation>
    <scope>NUCLEOTIDE SEQUENCE</scope>
    <source>
        <strain evidence="2">PC1</strain>
    </source>
</reference>
<protein>
    <submittedName>
        <fullName evidence="2">Topoisomerase II</fullName>
    </submittedName>
</protein>
<dbReference type="GO" id="GO:0016853">
    <property type="term" value="F:isomerase activity"/>
    <property type="evidence" value="ECO:0007669"/>
    <property type="project" value="UniProtKB-KW"/>
</dbReference>
<dbReference type="SUPFAM" id="SSF52540">
    <property type="entry name" value="P-loop containing nucleoside triphosphate hydrolases"/>
    <property type="match status" value="1"/>
</dbReference>
<dbReference type="InterPro" id="IPR003959">
    <property type="entry name" value="ATPase_AAA_core"/>
</dbReference>
<dbReference type="Gene3D" id="1.10.8.60">
    <property type="match status" value="1"/>
</dbReference>
<dbReference type="PANTHER" id="PTHR23074:SF83">
    <property type="entry name" value="VACUOLAR PROTEIN SORTING-ASSOCIATED PROTEIN 4A"/>
    <property type="match status" value="1"/>
</dbReference>
<organism evidence="2">
    <name type="scientific">Trepomonas sp. PC1</name>
    <dbReference type="NCBI Taxonomy" id="1076344"/>
    <lineage>
        <taxon>Eukaryota</taxon>
        <taxon>Metamonada</taxon>
        <taxon>Diplomonadida</taxon>
        <taxon>Hexamitidae</taxon>
        <taxon>Hexamitinae</taxon>
        <taxon>Trepomonas</taxon>
    </lineage>
</organism>
<dbReference type="InterPro" id="IPR050304">
    <property type="entry name" value="MT-severing_AAA_ATPase"/>
</dbReference>
<dbReference type="EMBL" id="GDID01001032">
    <property type="protein sequence ID" value="JAP95574.1"/>
    <property type="molecule type" value="Transcribed_RNA"/>
</dbReference>
<feature type="domain" description="AAA+ ATPase" evidence="1">
    <location>
        <begin position="152"/>
        <end position="286"/>
    </location>
</feature>
<sequence>MSIENSTTIIIKLTHQAASLIENGNKQEGVKQLQNANREAKMELLKSQNYKNLPQYTKLVQVQQLIQQKLNQLEIGGPSTMQTMFSMNPSLQLPKQKSEIPKNVPAFCSLIMPESEPLLSNLTISKETKLAFTNSIIYPQLRPDLFTGNRKAPKSILLAGPSGTGKTYVTKAVANECKLPLITASAGQIMNKFVGESEKQLQQLFSFANLQKCILFLDEVDSFLTKRSENEAEHSRRLKTEFLQLIDGVTTKEVSFILVAATNRPQDLDDAARRRFETKVYVGLPSDKERESIISQLLQKDNHELTKSDVKKILKATERFSVADLQLLAQKAALNVFDGVDIKTLQKVRKITVDDYTNALNYVMASNSQKDVDELEKWWKQK</sequence>
<dbReference type="Pfam" id="PF00004">
    <property type="entry name" value="AAA"/>
    <property type="match status" value="1"/>
</dbReference>
<dbReference type="SMART" id="SM00382">
    <property type="entry name" value="AAA"/>
    <property type="match status" value="1"/>
</dbReference>
<proteinExistence type="predicted"/>
<dbReference type="Gene3D" id="3.40.50.300">
    <property type="entry name" value="P-loop containing nucleotide triphosphate hydrolases"/>
    <property type="match status" value="1"/>
</dbReference>
<evidence type="ECO:0000259" key="1">
    <source>
        <dbReference type="SMART" id="SM00382"/>
    </source>
</evidence>
<accession>A0A146KIB0</accession>
<dbReference type="PANTHER" id="PTHR23074">
    <property type="entry name" value="AAA DOMAIN-CONTAINING"/>
    <property type="match status" value="1"/>
</dbReference>
<gene>
    <name evidence="2" type="ORF">TPC1_11389</name>
</gene>
<evidence type="ECO:0000313" key="2">
    <source>
        <dbReference type="EMBL" id="JAP95574.1"/>
    </source>
</evidence>
<dbReference type="AlphaFoldDB" id="A0A146KIB0"/>